<dbReference type="Proteomes" id="UP000030641">
    <property type="component" value="Unassembled WGS sequence"/>
</dbReference>
<feature type="region of interest" description="Disordered" evidence="1">
    <location>
        <begin position="70"/>
        <end position="100"/>
    </location>
</feature>
<evidence type="ECO:0000256" key="1">
    <source>
        <dbReference type="SAM" id="MobiDB-lite"/>
    </source>
</evidence>
<dbReference type="AlphaFoldDB" id="A0A074YRQ8"/>
<proteinExistence type="predicted"/>
<dbReference type="RefSeq" id="XP_013347315.1">
    <property type="nucleotide sequence ID" value="XM_013491861.1"/>
</dbReference>
<dbReference type="STRING" id="1043005.A0A074YRQ8"/>
<dbReference type="GeneID" id="25363155"/>
<sequence length="100" mass="11321">MLDDGHVSLEQRIQATLDERWNRRLKRRQESGVYRVCAAHNLPAVFEKAFALAKDAGFVALVHRNGPEGGEEWTGLAARPICGSKAHTGKRENRNKKDRR</sequence>
<dbReference type="HOGENOM" id="CLU_2305532_0_0_1"/>
<evidence type="ECO:0000313" key="3">
    <source>
        <dbReference type="Proteomes" id="UP000030641"/>
    </source>
</evidence>
<organism evidence="2 3">
    <name type="scientific">Aureobasidium subglaciale (strain EXF-2481)</name>
    <name type="common">Aureobasidium pullulans var. subglaciale</name>
    <dbReference type="NCBI Taxonomy" id="1043005"/>
    <lineage>
        <taxon>Eukaryota</taxon>
        <taxon>Fungi</taxon>
        <taxon>Dikarya</taxon>
        <taxon>Ascomycota</taxon>
        <taxon>Pezizomycotina</taxon>
        <taxon>Dothideomycetes</taxon>
        <taxon>Dothideomycetidae</taxon>
        <taxon>Dothideales</taxon>
        <taxon>Saccotheciaceae</taxon>
        <taxon>Aureobasidium</taxon>
    </lineage>
</organism>
<keyword evidence="3" id="KW-1185">Reference proteome</keyword>
<accession>A0A074YRQ8</accession>
<protein>
    <submittedName>
        <fullName evidence="2">Uncharacterized protein</fullName>
    </submittedName>
</protein>
<dbReference type="OrthoDB" id="2740448at2759"/>
<name>A0A074YRQ8_AURSE</name>
<reference evidence="2 3" key="1">
    <citation type="journal article" date="2014" name="BMC Genomics">
        <title>Genome sequencing of four Aureobasidium pullulans varieties: biotechnological potential, stress tolerance, and description of new species.</title>
        <authorList>
            <person name="Gostin Ar C."/>
            <person name="Ohm R.A."/>
            <person name="Kogej T."/>
            <person name="Sonjak S."/>
            <person name="Turk M."/>
            <person name="Zajc J."/>
            <person name="Zalar P."/>
            <person name="Grube M."/>
            <person name="Sun H."/>
            <person name="Han J."/>
            <person name="Sharma A."/>
            <person name="Chiniquy J."/>
            <person name="Ngan C.Y."/>
            <person name="Lipzen A."/>
            <person name="Barry K."/>
            <person name="Grigoriev I.V."/>
            <person name="Gunde-Cimerman N."/>
        </authorList>
    </citation>
    <scope>NUCLEOTIDE SEQUENCE [LARGE SCALE GENOMIC DNA]</scope>
    <source>
        <strain evidence="2 3">EXF-2481</strain>
    </source>
</reference>
<evidence type="ECO:0000313" key="2">
    <source>
        <dbReference type="EMBL" id="KEQ98844.1"/>
    </source>
</evidence>
<dbReference type="EMBL" id="KL584751">
    <property type="protein sequence ID" value="KEQ98844.1"/>
    <property type="molecule type" value="Genomic_DNA"/>
</dbReference>
<gene>
    <name evidence="2" type="ORF">AUEXF2481DRAFT_26093</name>
</gene>
<dbReference type="InParanoid" id="A0A074YRQ8"/>